<feature type="chain" id="PRO_5021218608" description="Secreted protein" evidence="1">
    <location>
        <begin position="28"/>
        <end position="72"/>
    </location>
</feature>
<evidence type="ECO:0000256" key="1">
    <source>
        <dbReference type="SAM" id="SignalP"/>
    </source>
</evidence>
<organism evidence="2 3">
    <name type="scientific">Botryotinia convoluta</name>
    <dbReference type="NCBI Taxonomy" id="54673"/>
    <lineage>
        <taxon>Eukaryota</taxon>
        <taxon>Fungi</taxon>
        <taxon>Dikarya</taxon>
        <taxon>Ascomycota</taxon>
        <taxon>Pezizomycotina</taxon>
        <taxon>Leotiomycetes</taxon>
        <taxon>Helotiales</taxon>
        <taxon>Sclerotiniaceae</taxon>
        <taxon>Botryotinia</taxon>
    </lineage>
</organism>
<dbReference type="AlphaFoldDB" id="A0A4Z1IT05"/>
<feature type="signal peptide" evidence="1">
    <location>
        <begin position="1"/>
        <end position="27"/>
    </location>
</feature>
<gene>
    <name evidence="2" type="ORF">BCON_0041g00520</name>
</gene>
<dbReference type="Proteomes" id="UP000297527">
    <property type="component" value="Unassembled WGS sequence"/>
</dbReference>
<accession>A0A4Z1IT05</accession>
<keyword evidence="3" id="KW-1185">Reference proteome</keyword>
<reference evidence="2 3" key="1">
    <citation type="submission" date="2017-12" db="EMBL/GenBank/DDBJ databases">
        <title>Comparative genomics of Botrytis spp.</title>
        <authorList>
            <person name="Valero-Jimenez C.A."/>
            <person name="Tapia P."/>
            <person name="Veloso J."/>
            <person name="Silva-Moreno E."/>
            <person name="Staats M."/>
            <person name="Valdes J.H."/>
            <person name="Van Kan J.A.L."/>
        </authorList>
    </citation>
    <scope>NUCLEOTIDE SEQUENCE [LARGE SCALE GENOMIC DNA]</scope>
    <source>
        <strain evidence="2 3">MUCL11595</strain>
    </source>
</reference>
<dbReference type="OrthoDB" id="10330706at2759"/>
<evidence type="ECO:0000313" key="3">
    <source>
        <dbReference type="Proteomes" id="UP000297527"/>
    </source>
</evidence>
<name>A0A4Z1IT05_9HELO</name>
<dbReference type="PROSITE" id="PS51257">
    <property type="entry name" value="PROKAR_LIPOPROTEIN"/>
    <property type="match status" value="1"/>
</dbReference>
<keyword evidence="1" id="KW-0732">Signal</keyword>
<sequence length="72" mass="8213">MEFLFRLVSMFARAFLGHVGLWTSISACPHYPPFNAESMLPFFLVKTQDSRLERIEVPTIANTSAVDHSRVQ</sequence>
<evidence type="ECO:0000313" key="2">
    <source>
        <dbReference type="EMBL" id="TGO59787.1"/>
    </source>
</evidence>
<protein>
    <recommendedName>
        <fullName evidence="4">Secreted protein</fullName>
    </recommendedName>
</protein>
<proteinExistence type="predicted"/>
<dbReference type="EMBL" id="PQXN01000041">
    <property type="protein sequence ID" value="TGO59787.1"/>
    <property type="molecule type" value="Genomic_DNA"/>
</dbReference>
<comment type="caution">
    <text evidence="2">The sequence shown here is derived from an EMBL/GenBank/DDBJ whole genome shotgun (WGS) entry which is preliminary data.</text>
</comment>
<evidence type="ECO:0008006" key="4">
    <source>
        <dbReference type="Google" id="ProtNLM"/>
    </source>
</evidence>